<dbReference type="KEGG" id="euz:DVS28_a4047"/>
<dbReference type="InterPro" id="IPR009100">
    <property type="entry name" value="AcylCoA_DH/oxidase_NM_dom_sf"/>
</dbReference>
<dbReference type="OrthoDB" id="9770681at2"/>
<dbReference type="Proteomes" id="UP000264006">
    <property type="component" value="Chromosome"/>
</dbReference>
<dbReference type="PANTHER" id="PTHR43884:SF25">
    <property type="entry name" value="ACYL-COA DEHYDROGENASE YDBM-RELATED"/>
    <property type="match status" value="1"/>
</dbReference>
<evidence type="ECO:0000313" key="11">
    <source>
        <dbReference type="Proteomes" id="UP000264006"/>
    </source>
</evidence>
<evidence type="ECO:0000256" key="4">
    <source>
        <dbReference type="ARBA" id="ARBA00022827"/>
    </source>
</evidence>
<proteinExistence type="inferred from homology"/>
<dbReference type="GO" id="GO:0050660">
    <property type="term" value="F:flavin adenine dinucleotide binding"/>
    <property type="evidence" value="ECO:0007669"/>
    <property type="project" value="InterPro"/>
</dbReference>
<comment type="similarity">
    <text evidence="2 6">Belongs to the acyl-CoA dehydrogenase family.</text>
</comment>
<dbReference type="GO" id="GO:0003995">
    <property type="term" value="F:acyl-CoA dehydrogenase activity"/>
    <property type="evidence" value="ECO:0007669"/>
    <property type="project" value="InterPro"/>
</dbReference>
<sequence length="544" mass="58361">MTLDTARTIVSAAREVVDGAVARLAASASKDGRISIELVDREQQLAYDLASAASRVAAAEQMLDYGEKGGLQARLTLAFAGEMAADLAARLAGREDDWDLSADAAWNGEGFATAFRAARDTALLEELGEEVSRTTELPSALNEEMSMVRGTFRDFAETRVKAVAEHVHRNDADIPDDIITELAEMGCFGLSIPEEHGGFAEGHSENDFMSMVVVTEELSRGSLGVAGSLITRPEILSKALVGGGTEEQKERWLPAIAAGELMCGVAVTEPDYGSDVAGIKVQAIKDGDDYVVNGVKTWCTFGGKANLLMLLARTDPDRSKAHKGLSLFVVEKPSFPGHSWEYESPLGGRMEAKAIPTLGYRGMHSFEISFEDYRIPAANVVGGEEKLGKGFYLQMDAFANGRLQTAARATGVMQAAFEAAATYAGERHVFGVPLASYGLTRTKLGRMAAIIAASRTFSYRSAQLLGAGSGQMEASMVKAFSCLAAEWVTREAMQIHGGFGYAEEYAVSRYFVDARVLSIFEGADEVLALRVIIRKLLQDALDAG</sequence>
<keyword evidence="3 6" id="KW-0285">Flavoprotein</keyword>
<dbReference type="Gene3D" id="1.10.540.10">
    <property type="entry name" value="Acyl-CoA dehydrogenase/oxidase, N-terminal domain"/>
    <property type="match status" value="1"/>
</dbReference>
<name>A0A346Y2L8_9ACTN</name>
<dbReference type="InterPro" id="IPR046373">
    <property type="entry name" value="Acyl-CoA_Oxase/DH_mid-dom_sf"/>
</dbReference>
<feature type="domain" description="Acyl-CoA oxidase/dehydrogenase middle" evidence="8">
    <location>
        <begin position="265"/>
        <end position="372"/>
    </location>
</feature>
<evidence type="ECO:0000259" key="7">
    <source>
        <dbReference type="Pfam" id="PF00441"/>
    </source>
</evidence>
<keyword evidence="4 6" id="KW-0274">FAD</keyword>
<dbReference type="Pfam" id="PF00441">
    <property type="entry name" value="Acyl-CoA_dh_1"/>
    <property type="match status" value="1"/>
</dbReference>
<evidence type="ECO:0000256" key="5">
    <source>
        <dbReference type="ARBA" id="ARBA00023002"/>
    </source>
</evidence>
<accession>A0A346Y2L8</accession>
<dbReference type="Pfam" id="PF02771">
    <property type="entry name" value="Acyl-CoA_dh_N"/>
    <property type="match status" value="1"/>
</dbReference>
<dbReference type="Pfam" id="PF02770">
    <property type="entry name" value="Acyl-CoA_dh_M"/>
    <property type="match status" value="1"/>
</dbReference>
<feature type="domain" description="Acyl-CoA dehydrogenase/oxidase N-terminal" evidence="9">
    <location>
        <begin position="142"/>
        <end position="260"/>
    </location>
</feature>
<dbReference type="SUPFAM" id="SSF56645">
    <property type="entry name" value="Acyl-CoA dehydrogenase NM domain-like"/>
    <property type="match status" value="1"/>
</dbReference>
<feature type="domain" description="Acyl-CoA dehydrogenase/oxidase C-terminal" evidence="7">
    <location>
        <begin position="388"/>
        <end position="534"/>
    </location>
</feature>
<evidence type="ECO:0000259" key="8">
    <source>
        <dbReference type="Pfam" id="PF02770"/>
    </source>
</evidence>
<evidence type="ECO:0000256" key="6">
    <source>
        <dbReference type="RuleBase" id="RU362125"/>
    </source>
</evidence>
<dbReference type="EMBL" id="CP031165">
    <property type="protein sequence ID" value="AXV08715.1"/>
    <property type="molecule type" value="Genomic_DNA"/>
</dbReference>
<dbReference type="Gene3D" id="1.20.140.10">
    <property type="entry name" value="Butyryl-CoA Dehydrogenase, subunit A, domain 3"/>
    <property type="match status" value="1"/>
</dbReference>
<dbReference type="Gene3D" id="2.40.110.10">
    <property type="entry name" value="Butyryl-CoA Dehydrogenase, subunit A, domain 2"/>
    <property type="match status" value="1"/>
</dbReference>
<dbReference type="AlphaFoldDB" id="A0A346Y2L8"/>
<dbReference type="PANTHER" id="PTHR43884">
    <property type="entry name" value="ACYL-COA DEHYDROGENASE"/>
    <property type="match status" value="1"/>
</dbReference>
<dbReference type="InterPro" id="IPR013786">
    <property type="entry name" value="AcylCoA_DH/ox_N"/>
</dbReference>
<evidence type="ECO:0000259" key="9">
    <source>
        <dbReference type="Pfam" id="PF02771"/>
    </source>
</evidence>
<evidence type="ECO:0000256" key="3">
    <source>
        <dbReference type="ARBA" id="ARBA00022630"/>
    </source>
</evidence>
<keyword evidence="11" id="KW-1185">Reference proteome</keyword>
<evidence type="ECO:0000256" key="1">
    <source>
        <dbReference type="ARBA" id="ARBA00001974"/>
    </source>
</evidence>
<reference evidence="10 11" key="1">
    <citation type="submission" date="2018-09" db="EMBL/GenBank/DDBJ databases">
        <title>Complete genome sequence of Euzebya sp. DY32-46 isolated from seawater of Pacific Ocean.</title>
        <authorList>
            <person name="Xu L."/>
            <person name="Wu Y.-H."/>
            <person name="Xu X.-W."/>
        </authorList>
    </citation>
    <scope>NUCLEOTIDE SEQUENCE [LARGE SCALE GENOMIC DNA]</scope>
    <source>
        <strain evidence="10 11">DY32-46</strain>
    </source>
</reference>
<gene>
    <name evidence="10" type="ORF">DVS28_a4047</name>
</gene>
<dbReference type="InterPro" id="IPR009075">
    <property type="entry name" value="AcylCo_DH/oxidase_C"/>
</dbReference>
<dbReference type="InterPro" id="IPR006089">
    <property type="entry name" value="Acyl-CoA_DH_CS"/>
</dbReference>
<dbReference type="InterPro" id="IPR006091">
    <property type="entry name" value="Acyl-CoA_Oxase/DH_mid-dom"/>
</dbReference>
<dbReference type="InterPro" id="IPR036250">
    <property type="entry name" value="AcylCo_DH-like_C"/>
</dbReference>
<organism evidence="10 11">
    <name type="scientific">Euzebya pacifica</name>
    <dbReference type="NCBI Taxonomy" id="1608957"/>
    <lineage>
        <taxon>Bacteria</taxon>
        <taxon>Bacillati</taxon>
        <taxon>Actinomycetota</taxon>
        <taxon>Nitriliruptoria</taxon>
        <taxon>Euzebyales</taxon>
    </lineage>
</organism>
<dbReference type="SUPFAM" id="SSF47203">
    <property type="entry name" value="Acyl-CoA dehydrogenase C-terminal domain-like"/>
    <property type="match status" value="1"/>
</dbReference>
<evidence type="ECO:0000313" key="10">
    <source>
        <dbReference type="EMBL" id="AXV08715.1"/>
    </source>
</evidence>
<comment type="cofactor">
    <cofactor evidence="1 6">
        <name>FAD</name>
        <dbReference type="ChEBI" id="CHEBI:57692"/>
    </cofactor>
</comment>
<dbReference type="PROSITE" id="PS00073">
    <property type="entry name" value="ACYL_COA_DH_2"/>
    <property type="match status" value="1"/>
</dbReference>
<protein>
    <submittedName>
        <fullName evidence="10">Methylsuccinyl-CoA dehydrogenase</fullName>
    </submittedName>
</protein>
<dbReference type="RefSeq" id="WP_114593021.1">
    <property type="nucleotide sequence ID" value="NZ_CP031165.1"/>
</dbReference>
<dbReference type="InterPro" id="IPR037069">
    <property type="entry name" value="AcylCoA_DH/ox_N_sf"/>
</dbReference>
<keyword evidence="5 6" id="KW-0560">Oxidoreductase</keyword>
<evidence type="ECO:0000256" key="2">
    <source>
        <dbReference type="ARBA" id="ARBA00009347"/>
    </source>
</evidence>